<evidence type="ECO:0000313" key="2">
    <source>
        <dbReference type="Proteomes" id="UP000298681"/>
    </source>
</evidence>
<dbReference type="Proteomes" id="UP000298681">
    <property type="component" value="Unassembled WGS sequence"/>
</dbReference>
<proteinExistence type="predicted"/>
<comment type="caution">
    <text evidence="1">The sequence shown here is derived from an EMBL/GenBank/DDBJ whole genome shotgun (WGS) entry which is preliminary data.</text>
</comment>
<accession>A0A4Z1R5E7</accession>
<evidence type="ECO:0000313" key="1">
    <source>
        <dbReference type="EMBL" id="TKS54842.1"/>
    </source>
</evidence>
<gene>
    <name evidence="1" type="ORF">E4582_08770</name>
</gene>
<keyword evidence="2" id="KW-1185">Reference proteome</keyword>
<dbReference type="RefSeq" id="WP_134674199.1">
    <property type="nucleotide sequence ID" value="NZ_SPUH01000001.1"/>
</dbReference>
<reference evidence="1 2" key="1">
    <citation type="submission" date="2019-01" db="EMBL/GenBank/DDBJ databases">
        <authorList>
            <person name="Zhang S."/>
        </authorList>
    </citation>
    <scope>NUCLEOTIDE SEQUENCE [LARGE SCALE GENOMIC DNA]</scope>
    <source>
        <strain evidence="1 2">1626</strain>
    </source>
</reference>
<name>A0A4Z1R5E7_9GAMM</name>
<organism evidence="1 2">
    <name type="scientific">Luteimonas yindakuii</name>
    <dbReference type="NCBI Taxonomy" id="2565782"/>
    <lineage>
        <taxon>Bacteria</taxon>
        <taxon>Pseudomonadati</taxon>
        <taxon>Pseudomonadota</taxon>
        <taxon>Gammaproteobacteria</taxon>
        <taxon>Lysobacterales</taxon>
        <taxon>Lysobacteraceae</taxon>
        <taxon>Luteimonas</taxon>
    </lineage>
</organism>
<dbReference type="AlphaFoldDB" id="A0A4Z1R5E7"/>
<protein>
    <submittedName>
        <fullName evidence="1">Uncharacterized protein</fullName>
    </submittedName>
</protein>
<sequence length="94" mass="10504">MSQLSTADLASSQRAVDEALARLEAEMPDLQHRHRDLFAYANAWAERHDAVLAMTPADLRAGVEARLRRIGVRWGLVDGVRTTTQFPALKLPPR</sequence>
<dbReference type="EMBL" id="SPUH01000001">
    <property type="protein sequence ID" value="TKS54842.1"/>
    <property type="molecule type" value="Genomic_DNA"/>
</dbReference>